<dbReference type="RefSeq" id="WP_259087316.1">
    <property type="nucleotide sequence ID" value="NZ_BAAAZC010000019.1"/>
</dbReference>
<gene>
    <name evidence="1" type="ORF">GCM10022210_28970</name>
</gene>
<protein>
    <submittedName>
        <fullName evidence="1">GNAT family N-acetyltransferase</fullName>
    </submittedName>
</protein>
<reference evidence="2" key="1">
    <citation type="journal article" date="2019" name="Int. J. Syst. Evol. Microbiol.">
        <title>The Global Catalogue of Microorganisms (GCM) 10K type strain sequencing project: providing services to taxonomists for standard genome sequencing and annotation.</title>
        <authorList>
            <consortium name="The Broad Institute Genomics Platform"/>
            <consortium name="The Broad Institute Genome Sequencing Center for Infectious Disease"/>
            <person name="Wu L."/>
            <person name="Ma J."/>
        </authorList>
    </citation>
    <scope>NUCLEOTIDE SEQUENCE [LARGE SCALE GENOMIC DNA]</scope>
    <source>
        <strain evidence="2">JCM 16601</strain>
    </source>
</reference>
<name>A0ABP7Q4Z7_9SPHI</name>
<keyword evidence="2" id="KW-1185">Reference proteome</keyword>
<dbReference type="SUPFAM" id="SSF55729">
    <property type="entry name" value="Acyl-CoA N-acyltransferases (Nat)"/>
    <property type="match status" value="1"/>
</dbReference>
<comment type="caution">
    <text evidence="1">The sequence shown here is derived from an EMBL/GenBank/DDBJ whole genome shotgun (WGS) entry which is preliminary data.</text>
</comment>
<dbReference type="InterPro" id="IPR016181">
    <property type="entry name" value="Acyl_CoA_acyltransferase"/>
</dbReference>
<accession>A0ABP7Q4Z7</accession>
<organism evidence="1 2">
    <name type="scientific">Mucilaginibacter dorajii</name>
    <dbReference type="NCBI Taxonomy" id="692994"/>
    <lineage>
        <taxon>Bacteria</taxon>
        <taxon>Pseudomonadati</taxon>
        <taxon>Bacteroidota</taxon>
        <taxon>Sphingobacteriia</taxon>
        <taxon>Sphingobacteriales</taxon>
        <taxon>Sphingobacteriaceae</taxon>
        <taxon>Mucilaginibacter</taxon>
    </lineage>
</organism>
<proteinExistence type="predicted"/>
<evidence type="ECO:0000313" key="1">
    <source>
        <dbReference type="EMBL" id="GAA3976443.1"/>
    </source>
</evidence>
<sequence>MEIKKADLTDINMIMEVISEGRAIMRENDNLAQWTNGYPSRSIILNDISRAEAFVCTAKGIIVGYFSLAIGIEPDPNYKVIENGKWLDDKPYGVLHRLASGRKVKGIAQAVFDFAFTKIGNIKVDTHKENRPVQYFLRKYGFTYCGVIYLKDGSPRDAFQKLGIIDSEDQVSEWDELTN</sequence>
<evidence type="ECO:0000313" key="2">
    <source>
        <dbReference type="Proteomes" id="UP001500742"/>
    </source>
</evidence>
<dbReference type="Gene3D" id="3.40.630.30">
    <property type="match status" value="1"/>
</dbReference>
<dbReference type="Proteomes" id="UP001500742">
    <property type="component" value="Unassembled WGS sequence"/>
</dbReference>
<dbReference type="EMBL" id="BAAAZC010000019">
    <property type="protein sequence ID" value="GAA3976443.1"/>
    <property type="molecule type" value="Genomic_DNA"/>
</dbReference>